<dbReference type="GO" id="GO:0008999">
    <property type="term" value="F:protein-N-terminal-alanine acetyltransferase activity"/>
    <property type="evidence" value="ECO:0007669"/>
    <property type="project" value="TreeGrafter"/>
</dbReference>
<evidence type="ECO:0000313" key="3">
    <source>
        <dbReference type="Proteomes" id="UP000190037"/>
    </source>
</evidence>
<dbReference type="OrthoDB" id="3466127at2"/>
<dbReference type="GO" id="GO:1990189">
    <property type="term" value="F:protein N-terminal-serine acetyltransferase activity"/>
    <property type="evidence" value="ECO:0007669"/>
    <property type="project" value="TreeGrafter"/>
</dbReference>
<dbReference type="GO" id="GO:0005737">
    <property type="term" value="C:cytoplasm"/>
    <property type="evidence" value="ECO:0007669"/>
    <property type="project" value="TreeGrafter"/>
</dbReference>
<keyword evidence="3" id="KW-1185">Reference proteome</keyword>
<reference evidence="2 3" key="1">
    <citation type="submission" date="2017-03" db="EMBL/GenBank/DDBJ databases">
        <title>Draft genome sequence of Streptomyces scabrisporus NF3, endophyte isolated from Amphipterygium adstringens.</title>
        <authorList>
            <person name="Vazquez M."/>
            <person name="Ceapa C.D."/>
            <person name="Rodriguez Luna D."/>
            <person name="Sanchez Esquivel S."/>
        </authorList>
    </citation>
    <scope>NUCLEOTIDE SEQUENCE [LARGE SCALE GENOMIC DNA]</scope>
    <source>
        <strain evidence="2 3">NF3</strain>
    </source>
</reference>
<evidence type="ECO:0000313" key="2">
    <source>
        <dbReference type="EMBL" id="OPC83861.1"/>
    </source>
</evidence>
<dbReference type="Proteomes" id="UP000190037">
    <property type="component" value="Unassembled WGS sequence"/>
</dbReference>
<dbReference type="InterPro" id="IPR000182">
    <property type="entry name" value="GNAT_dom"/>
</dbReference>
<evidence type="ECO:0000259" key="1">
    <source>
        <dbReference type="PROSITE" id="PS51186"/>
    </source>
</evidence>
<comment type="caution">
    <text evidence="2">The sequence shown here is derived from an EMBL/GenBank/DDBJ whole genome shotgun (WGS) entry which is preliminary data.</text>
</comment>
<dbReference type="InterPro" id="IPR016181">
    <property type="entry name" value="Acyl_CoA_acyltransferase"/>
</dbReference>
<dbReference type="PANTHER" id="PTHR43441">
    <property type="entry name" value="RIBOSOMAL-PROTEIN-SERINE ACETYLTRANSFERASE"/>
    <property type="match status" value="1"/>
</dbReference>
<dbReference type="RefSeq" id="WP_078978158.1">
    <property type="nucleotide sequence ID" value="NZ_MWQN01000001.1"/>
</dbReference>
<organism evidence="2 3">
    <name type="scientific">Embleya scabrispora</name>
    <dbReference type="NCBI Taxonomy" id="159449"/>
    <lineage>
        <taxon>Bacteria</taxon>
        <taxon>Bacillati</taxon>
        <taxon>Actinomycetota</taxon>
        <taxon>Actinomycetes</taxon>
        <taxon>Kitasatosporales</taxon>
        <taxon>Streptomycetaceae</taxon>
        <taxon>Embleya</taxon>
    </lineage>
</organism>
<dbReference type="SUPFAM" id="SSF55729">
    <property type="entry name" value="Acyl-CoA N-acyltransferases (Nat)"/>
    <property type="match status" value="1"/>
</dbReference>
<dbReference type="InterPro" id="IPR051908">
    <property type="entry name" value="Ribosomal_N-acetyltransferase"/>
</dbReference>
<dbReference type="STRING" id="159449.B4N89_25615"/>
<name>A0A1T3P4I2_9ACTN</name>
<dbReference type="PANTHER" id="PTHR43441:SF11">
    <property type="entry name" value="RIBOSOMAL-PROTEIN-SERINE ACETYLTRANSFERASE"/>
    <property type="match status" value="1"/>
</dbReference>
<accession>A0A1T3P4I2</accession>
<keyword evidence="2" id="KW-0808">Transferase</keyword>
<dbReference type="Gene3D" id="3.40.630.30">
    <property type="match status" value="1"/>
</dbReference>
<protein>
    <submittedName>
        <fullName evidence="2">GNAT family N-acetyltransferase</fullName>
    </submittedName>
</protein>
<dbReference type="Pfam" id="PF13302">
    <property type="entry name" value="Acetyltransf_3"/>
    <property type="match status" value="1"/>
</dbReference>
<dbReference type="EMBL" id="MWQN01000001">
    <property type="protein sequence ID" value="OPC83861.1"/>
    <property type="molecule type" value="Genomic_DNA"/>
</dbReference>
<dbReference type="AlphaFoldDB" id="A0A1T3P4I2"/>
<proteinExistence type="predicted"/>
<gene>
    <name evidence="2" type="ORF">B4N89_25615</name>
</gene>
<sequence length="213" mass="23942">MLTDHWPVFGIRVTTPRLELRPATQDDLVALVELAEQGVHAPDYMPFSLPWTREPQPAKARNALRFYWSTWANWQPDDWRLLLAVVHEGRVIGTQEGMAKDFAHRREIGSGSWLGLAHQGRGFGTEMRAGLLELAFTGLDTRWAISAALFDNAPSLGVSRRLGYVDDGIDVLAHEGEPRSFQRLRLTREAWAAHRTIPVEVTGLDACRDMFGA</sequence>
<feature type="domain" description="N-acetyltransferase" evidence="1">
    <location>
        <begin position="18"/>
        <end position="189"/>
    </location>
</feature>
<dbReference type="PROSITE" id="PS51186">
    <property type="entry name" value="GNAT"/>
    <property type="match status" value="1"/>
</dbReference>